<dbReference type="RefSeq" id="WP_225699003.1">
    <property type="nucleotide sequence ID" value="NZ_JAIXNE010000005.1"/>
</dbReference>
<dbReference type="Pfam" id="PF14114">
    <property type="entry name" value="DUF4286"/>
    <property type="match status" value="1"/>
</dbReference>
<sequence length="101" mass="12175">MILYNVTIGVDQDIENEWLKWMKEKHIPDVMNTGFFNEFRIFKVLNQDQEETVSYSVQYFSDSIHKVVAYLNEHAPRLSEEHRIKFNNRHVAFRTLLEQVD</sequence>
<dbReference type="EMBL" id="JAIXNE010000005">
    <property type="protein sequence ID" value="MCA6078148.1"/>
    <property type="molecule type" value="Genomic_DNA"/>
</dbReference>
<reference evidence="1" key="1">
    <citation type="submission" date="2021-09" db="EMBL/GenBank/DDBJ databases">
        <title>Fulvivirga sp. isolated from coastal sediment.</title>
        <authorList>
            <person name="Yu H."/>
        </authorList>
    </citation>
    <scope>NUCLEOTIDE SEQUENCE</scope>
    <source>
        <strain evidence="1">1062</strain>
    </source>
</reference>
<dbReference type="InterPro" id="IPR025563">
    <property type="entry name" value="DUF4286"/>
</dbReference>
<evidence type="ECO:0000313" key="2">
    <source>
        <dbReference type="Proteomes" id="UP001139409"/>
    </source>
</evidence>
<gene>
    <name evidence="1" type="ORF">LDX50_24970</name>
</gene>
<evidence type="ECO:0000313" key="1">
    <source>
        <dbReference type="EMBL" id="MCA6078148.1"/>
    </source>
</evidence>
<protein>
    <submittedName>
        <fullName evidence="1">DUF4286 family protein</fullName>
    </submittedName>
</protein>
<accession>A0A9X1HTR5</accession>
<keyword evidence="2" id="KW-1185">Reference proteome</keyword>
<organism evidence="1 2">
    <name type="scientific">Fulvivirga sedimenti</name>
    <dbReference type="NCBI Taxonomy" id="2879465"/>
    <lineage>
        <taxon>Bacteria</taxon>
        <taxon>Pseudomonadati</taxon>
        <taxon>Bacteroidota</taxon>
        <taxon>Cytophagia</taxon>
        <taxon>Cytophagales</taxon>
        <taxon>Fulvivirgaceae</taxon>
        <taxon>Fulvivirga</taxon>
    </lineage>
</organism>
<comment type="caution">
    <text evidence="1">The sequence shown here is derived from an EMBL/GenBank/DDBJ whole genome shotgun (WGS) entry which is preliminary data.</text>
</comment>
<dbReference type="AlphaFoldDB" id="A0A9X1HTR5"/>
<name>A0A9X1HTR5_9BACT</name>
<proteinExistence type="predicted"/>
<dbReference type="Proteomes" id="UP001139409">
    <property type="component" value="Unassembled WGS sequence"/>
</dbReference>